<dbReference type="SUPFAM" id="SSF82866">
    <property type="entry name" value="Multidrug efflux transporter AcrB transmembrane domain"/>
    <property type="match status" value="1"/>
</dbReference>
<protein>
    <recommendedName>
        <fullName evidence="9">Protein translocase subunit SecD</fullName>
    </recommendedName>
</protein>
<gene>
    <name evidence="9 14" type="primary">secD</name>
    <name evidence="14" type="ORF">I7412_22895</name>
</gene>
<sequence length="573" mass="58511">MALSGTFTPRLGLDLQGGTSVILTPKSTQAGQKVNSGAVDKAVDIIRQRVDGLGVAESEVKRSGNQIEISVPGRGRADVVDLVGQTAELRYREVYDSGVPLPATEPTPTPGATAAPSASPTPGATLAPSATPSAAGSPAAGATPTPGATPAAATASPTSTPTPTPSASPSAGSATTPPDTVVKQYEALTCAPQDIRGSGGGSDNPSDWAAACDKDGTTKYLLKPAAVVGTDIKTASAGLLQTSAGGANINTGQWVVNVDFTGSGQGKFTKLTEETQGKQVAIVLDGVVQSAPVTNERIPGSAQISGSFTQESAEDLANVLKYGALPLAFEKSQAESISPTLGRQELRGGLLAMGIGLALVILYSLVYYRLLGFVVIASLAISGVLVYAAVTLLGEAIGFTLTLAGIAGLILSVGVTADSFVIYFERIKDEVREGRTMRASVERAWPHARRTMLSADTVSFLAAAVLYTVSVGSVRGFAFTLGLSTLFDVLIVFLFTRPLVTLLVRRRLFASPKWSGLTPSKRGVGEGARAAVTRPRLAKRADAEAAAGSGAPPGVSPGRAGARVGGPGQKRES</sequence>
<proteinExistence type="inferred from homology"/>
<evidence type="ECO:0000256" key="2">
    <source>
        <dbReference type="ARBA" id="ARBA00022448"/>
    </source>
</evidence>
<keyword evidence="3 9" id="KW-1003">Cell membrane</keyword>
<evidence type="ECO:0000256" key="10">
    <source>
        <dbReference type="SAM" id="MobiDB-lite"/>
    </source>
</evidence>
<evidence type="ECO:0000256" key="5">
    <source>
        <dbReference type="ARBA" id="ARBA00022927"/>
    </source>
</evidence>
<dbReference type="Gene3D" id="3.30.70.3220">
    <property type="match status" value="1"/>
</dbReference>
<feature type="compositionally biased region" description="Gly residues" evidence="10">
    <location>
        <begin position="563"/>
        <end position="573"/>
    </location>
</feature>
<keyword evidence="5 9" id="KW-0653">Protein transport</keyword>
<comment type="function">
    <text evidence="9">Part of the Sec protein translocase complex. Interacts with the SecYEG preprotein conducting channel. SecDF uses the proton motive force (PMF) to complete protein translocation after the ATP-dependent function of SecA.</text>
</comment>
<accession>A0A937RD66</accession>
<feature type="domain" description="Protein export membrane protein SecD/SecF C-terminal" evidence="11">
    <location>
        <begin position="329"/>
        <end position="504"/>
    </location>
</feature>
<keyword evidence="6 9" id="KW-1133">Transmembrane helix</keyword>
<dbReference type="InterPro" id="IPR048634">
    <property type="entry name" value="SecD_SecF_C"/>
</dbReference>
<dbReference type="PANTHER" id="PTHR30081:SF1">
    <property type="entry name" value="PROTEIN TRANSLOCASE SUBUNIT SECD"/>
    <property type="match status" value="1"/>
</dbReference>
<evidence type="ECO:0000313" key="15">
    <source>
        <dbReference type="Proteomes" id="UP000604475"/>
    </source>
</evidence>
<keyword evidence="2 9" id="KW-0813">Transport</keyword>
<dbReference type="Gene3D" id="3.30.1360.200">
    <property type="match status" value="1"/>
</dbReference>
<evidence type="ECO:0000313" key="14">
    <source>
        <dbReference type="EMBL" id="MBL7629961.1"/>
    </source>
</evidence>
<feature type="transmembrane region" description="Helical" evidence="9">
    <location>
        <begin position="453"/>
        <end position="470"/>
    </location>
</feature>
<comment type="subunit">
    <text evidence="9">Forms a complex with SecF. Part of the essential Sec protein translocation apparatus which comprises SecA, SecYEG and auxiliary proteins SecDF. Other proteins may also be involved.</text>
</comment>
<evidence type="ECO:0000256" key="9">
    <source>
        <dbReference type="HAMAP-Rule" id="MF_01463"/>
    </source>
</evidence>
<feature type="domain" description="SecDF P1 head subdomain" evidence="13">
    <location>
        <begin position="215"/>
        <end position="326"/>
    </location>
</feature>
<feature type="transmembrane region" description="Helical" evidence="9">
    <location>
        <begin position="346"/>
        <end position="363"/>
    </location>
</feature>
<feature type="transmembrane region" description="Helical" evidence="9">
    <location>
        <begin position="370"/>
        <end position="390"/>
    </location>
</feature>
<dbReference type="GO" id="GO:0006605">
    <property type="term" value="P:protein targeting"/>
    <property type="evidence" value="ECO:0007669"/>
    <property type="project" value="UniProtKB-UniRule"/>
</dbReference>
<evidence type="ECO:0000256" key="6">
    <source>
        <dbReference type="ARBA" id="ARBA00022989"/>
    </source>
</evidence>
<comment type="subcellular location">
    <subcellularLocation>
        <location evidence="1 9">Cell membrane</location>
        <topology evidence="1 9">Multi-pass membrane protein</topology>
    </subcellularLocation>
</comment>
<evidence type="ECO:0000259" key="13">
    <source>
        <dbReference type="Pfam" id="PF22599"/>
    </source>
</evidence>
<dbReference type="Pfam" id="PF22599">
    <property type="entry name" value="SecDF_P1_head"/>
    <property type="match status" value="1"/>
</dbReference>
<dbReference type="Proteomes" id="UP000604475">
    <property type="component" value="Unassembled WGS sequence"/>
</dbReference>
<keyword evidence="15" id="KW-1185">Reference proteome</keyword>
<dbReference type="HAMAP" id="MF_01463_B">
    <property type="entry name" value="SecD_B"/>
    <property type="match status" value="1"/>
</dbReference>
<feature type="transmembrane region" description="Helical" evidence="9">
    <location>
        <begin position="396"/>
        <end position="424"/>
    </location>
</feature>
<feature type="transmembrane region" description="Helical" evidence="9">
    <location>
        <begin position="476"/>
        <end position="496"/>
    </location>
</feature>
<evidence type="ECO:0000256" key="7">
    <source>
        <dbReference type="ARBA" id="ARBA00023010"/>
    </source>
</evidence>
<reference evidence="14" key="1">
    <citation type="submission" date="2020-12" db="EMBL/GenBank/DDBJ databases">
        <title>Genomic characterization of non-nitrogen-fixing Frankia strains.</title>
        <authorList>
            <person name="Carlos-Shanley C."/>
            <person name="Guerra T."/>
            <person name="Hahn D."/>
        </authorList>
    </citation>
    <scope>NUCLEOTIDE SEQUENCE</scope>
    <source>
        <strain evidence="14">CN6</strain>
    </source>
</reference>
<dbReference type="InterPro" id="IPR005791">
    <property type="entry name" value="SecD"/>
</dbReference>
<dbReference type="InterPro" id="IPR055344">
    <property type="entry name" value="SecD_SecF_C_bact"/>
</dbReference>
<evidence type="ECO:0000256" key="4">
    <source>
        <dbReference type="ARBA" id="ARBA00022692"/>
    </source>
</evidence>
<comment type="caution">
    <text evidence="14">The sequence shown here is derived from an EMBL/GenBank/DDBJ whole genome shotgun (WGS) entry which is preliminary data.</text>
</comment>
<feature type="domain" description="Protein translocase subunit SecDF P1" evidence="12">
    <location>
        <begin position="39"/>
        <end position="95"/>
    </location>
</feature>
<dbReference type="AlphaFoldDB" id="A0A937RD66"/>
<dbReference type="GO" id="GO:0065002">
    <property type="term" value="P:intracellular protein transmembrane transport"/>
    <property type="evidence" value="ECO:0007669"/>
    <property type="project" value="UniProtKB-UniRule"/>
</dbReference>
<keyword evidence="7 9" id="KW-0811">Translocation</keyword>
<dbReference type="GO" id="GO:0015450">
    <property type="term" value="F:protein-transporting ATPase activity"/>
    <property type="evidence" value="ECO:0007669"/>
    <property type="project" value="InterPro"/>
</dbReference>
<dbReference type="InterPro" id="IPR048631">
    <property type="entry name" value="SecD_1st"/>
</dbReference>
<dbReference type="PANTHER" id="PTHR30081">
    <property type="entry name" value="PROTEIN-EXPORT MEMBRANE PROTEIN SEC"/>
    <property type="match status" value="1"/>
</dbReference>
<dbReference type="NCBIfam" id="TIGR00916">
    <property type="entry name" value="2A0604s01"/>
    <property type="match status" value="1"/>
</dbReference>
<organism evidence="14 15">
    <name type="scientific">Frankia nepalensis</name>
    <dbReference type="NCBI Taxonomy" id="1836974"/>
    <lineage>
        <taxon>Bacteria</taxon>
        <taxon>Bacillati</taxon>
        <taxon>Actinomycetota</taxon>
        <taxon>Actinomycetes</taxon>
        <taxon>Frankiales</taxon>
        <taxon>Frankiaceae</taxon>
        <taxon>Frankia</taxon>
    </lineage>
</organism>
<feature type="compositionally biased region" description="Low complexity" evidence="10">
    <location>
        <begin position="110"/>
        <end position="159"/>
    </location>
</feature>
<dbReference type="NCBIfam" id="TIGR01129">
    <property type="entry name" value="secD"/>
    <property type="match status" value="1"/>
</dbReference>
<dbReference type="GO" id="GO:0005886">
    <property type="term" value="C:plasma membrane"/>
    <property type="evidence" value="ECO:0007669"/>
    <property type="project" value="UniProtKB-SubCell"/>
</dbReference>
<comment type="caution">
    <text evidence="9">Lacks conserved residue(s) required for the propagation of feature annotation.</text>
</comment>
<dbReference type="Gene3D" id="1.20.1640.10">
    <property type="entry name" value="Multidrug efflux transporter AcrB transmembrane domain"/>
    <property type="match status" value="1"/>
</dbReference>
<keyword evidence="8 9" id="KW-0472">Membrane</keyword>
<evidence type="ECO:0000256" key="1">
    <source>
        <dbReference type="ARBA" id="ARBA00004651"/>
    </source>
</evidence>
<dbReference type="Pfam" id="PF21760">
    <property type="entry name" value="SecD_1st"/>
    <property type="match status" value="1"/>
</dbReference>
<evidence type="ECO:0000256" key="8">
    <source>
        <dbReference type="ARBA" id="ARBA00023136"/>
    </source>
</evidence>
<dbReference type="EMBL" id="JAEACQ010000239">
    <property type="protein sequence ID" value="MBL7629961.1"/>
    <property type="molecule type" value="Genomic_DNA"/>
</dbReference>
<feature type="compositionally biased region" description="Low complexity" evidence="10">
    <location>
        <begin position="167"/>
        <end position="178"/>
    </location>
</feature>
<dbReference type="GO" id="GO:0043952">
    <property type="term" value="P:protein transport by the Sec complex"/>
    <property type="evidence" value="ECO:0007669"/>
    <property type="project" value="UniProtKB-UniRule"/>
</dbReference>
<feature type="region of interest" description="Disordered" evidence="10">
    <location>
        <begin position="520"/>
        <end position="573"/>
    </location>
</feature>
<keyword evidence="4 9" id="KW-0812">Transmembrane</keyword>
<comment type="similarity">
    <text evidence="9">Belongs to the SecD/SecF family. SecD subfamily.</text>
</comment>
<evidence type="ECO:0000256" key="3">
    <source>
        <dbReference type="ARBA" id="ARBA00022475"/>
    </source>
</evidence>
<feature type="region of interest" description="Disordered" evidence="10">
    <location>
        <begin position="98"/>
        <end position="178"/>
    </location>
</feature>
<evidence type="ECO:0000259" key="11">
    <source>
        <dbReference type="Pfam" id="PF02355"/>
    </source>
</evidence>
<dbReference type="InterPro" id="IPR054384">
    <property type="entry name" value="SecDF_P1_head"/>
</dbReference>
<feature type="compositionally biased region" description="Low complexity" evidence="10">
    <location>
        <begin position="544"/>
        <end position="562"/>
    </location>
</feature>
<evidence type="ECO:0000259" key="12">
    <source>
        <dbReference type="Pfam" id="PF21760"/>
    </source>
</evidence>
<name>A0A937RD66_9ACTN</name>
<dbReference type="InterPro" id="IPR022813">
    <property type="entry name" value="SecD/SecF_arch_bac"/>
</dbReference>
<dbReference type="Pfam" id="PF02355">
    <property type="entry name" value="SecD_SecF_C"/>
    <property type="match status" value="1"/>
</dbReference>